<keyword evidence="14" id="KW-1185">Reference proteome</keyword>
<evidence type="ECO:0000256" key="10">
    <source>
        <dbReference type="HAMAP-Rule" id="MF_02002"/>
    </source>
</evidence>
<dbReference type="Gene3D" id="3.90.740.10">
    <property type="entry name" value="Valyl/Leucyl/Isoleucyl-tRNA synthetase, editing domain"/>
    <property type="match status" value="1"/>
</dbReference>
<dbReference type="Gene3D" id="3.40.50.620">
    <property type="entry name" value="HUPs"/>
    <property type="match status" value="2"/>
</dbReference>
<feature type="short sequence motif" description="'HIGH' region" evidence="10">
    <location>
        <begin position="57"/>
        <end position="67"/>
    </location>
</feature>
<evidence type="ECO:0000313" key="14">
    <source>
        <dbReference type="Proteomes" id="UP000024842"/>
    </source>
</evidence>
<feature type="domain" description="Aminoacyl-tRNA synthetase class Ia" evidence="11">
    <location>
        <begin position="27"/>
        <end position="664"/>
    </location>
</feature>
<dbReference type="GO" id="GO:0000049">
    <property type="term" value="F:tRNA binding"/>
    <property type="evidence" value="ECO:0007669"/>
    <property type="project" value="InterPro"/>
</dbReference>
<dbReference type="SUPFAM" id="SSF47323">
    <property type="entry name" value="Anticodon-binding domain of a subclass of class I aminoacyl-tRNA synthetases"/>
    <property type="match status" value="1"/>
</dbReference>
<dbReference type="STRING" id="1427503.HE1_01076"/>
<dbReference type="PANTHER" id="PTHR42765:SF1">
    <property type="entry name" value="ISOLEUCINE--TRNA LIGASE, MITOCHONDRIAL"/>
    <property type="match status" value="1"/>
</dbReference>
<dbReference type="PROSITE" id="PS00178">
    <property type="entry name" value="AA_TRNA_LIGASE_I"/>
    <property type="match status" value="1"/>
</dbReference>
<dbReference type="InterPro" id="IPR009080">
    <property type="entry name" value="tRNAsynth_Ia_anticodon-bd"/>
</dbReference>
<feature type="short sequence motif" description="'KMSKS' region" evidence="10">
    <location>
        <begin position="626"/>
        <end position="630"/>
    </location>
</feature>
<dbReference type="AlphaFoldDB" id="A0A023E0Y1"/>
<dbReference type="EC" id="6.1.1.5" evidence="10"/>
<dbReference type="InterPro" id="IPR009008">
    <property type="entry name" value="Val/Leu/Ile-tRNA-synth_edit"/>
</dbReference>
<dbReference type="Gene3D" id="1.10.730.20">
    <property type="match status" value="1"/>
</dbReference>
<feature type="binding site" evidence="10">
    <location>
        <position position="962"/>
    </location>
    <ligand>
        <name>Zn(2+)</name>
        <dbReference type="ChEBI" id="CHEBI:29105"/>
    </ligand>
</feature>
<dbReference type="GO" id="GO:0006428">
    <property type="term" value="P:isoleucyl-tRNA aminoacylation"/>
    <property type="evidence" value="ECO:0007669"/>
    <property type="project" value="UniProtKB-UniRule"/>
</dbReference>
<comment type="caution">
    <text evidence="13">The sequence shown here is derived from an EMBL/GenBank/DDBJ whole genome shotgun (WGS) entry which is preliminary data.</text>
</comment>
<keyword evidence="10" id="KW-0479">Metal-binding</keyword>
<keyword evidence="5 10" id="KW-0067">ATP-binding</keyword>
<comment type="domain">
    <text evidence="10">IleRS has two distinct active sites: one for aminoacylation and one for editing. The misactivated valine is translocated from the active site to the editing site, which sterically excludes the correctly activated isoleucine. The single editing site contains two valyl binding pockets, one specific for each substrate (Val-AMP or Val-tRNA(Ile)).</text>
</comment>
<dbReference type="Pfam" id="PF00133">
    <property type="entry name" value="tRNA-synt_1"/>
    <property type="match status" value="1"/>
</dbReference>
<dbReference type="InterPro" id="IPR033708">
    <property type="entry name" value="Anticodon_Ile_BEm"/>
</dbReference>
<evidence type="ECO:0000256" key="5">
    <source>
        <dbReference type="ARBA" id="ARBA00022840"/>
    </source>
</evidence>
<name>A0A023E0Y1_9PROT</name>
<dbReference type="InterPro" id="IPR014729">
    <property type="entry name" value="Rossmann-like_a/b/a_fold"/>
</dbReference>
<dbReference type="Proteomes" id="UP000024842">
    <property type="component" value="Unassembled WGS sequence"/>
</dbReference>
<feature type="binding site" evidence="10">
    <location>
        <position position="978"/>
    </location>
    <ligand>
        <name>Zn(2+)</name>
        <dbReference type="ChEBI" id="CHEBI:29105"/>
    </ligand>
</feature>
<dbReference type="InterPro" id="IPR013155">
    <property type="entry name" value="M/V/L/I-tRNA-synth_anticd-bd"/>
</dbReference>
<proteinExistence type="inferred from homology"/>
<dbReference type="HAMAP" id="MF_02002">
    <property type="entry name" value="Ile_tRNA_synth_type1"/>
    <property type="match status" value="1"/>
</dbReference>
<dbReference type="PRINTS" id="PR00984">
    <property type="entry name" value="TRNASYNTHILE"/>
</dbReference>
<protein>
    <recommendedName>
        <fullName evidence="10">Isoleucine--tRNA ligase</fullName>
        <ecNumber evidence="10">6.1.1.5</ecNumber>
    </recommendedName>
    <alternativeName>
        <fullName evidence="10">Isoleucyl-tRNA synthetase</fullName>
        <shortName evidence="10">IleRS</shortName>
    </alternativeName>
</protein>
<comment type="subcellular location">
    <subcellularLocation>
        <location evidence="10">Cytoplasm</location>
    </subcellularLocation>
</comment>
<keyword evidence="3 10" id="KW-0436">Ligase</keyword>
<evidence type="ECO:0000259" key="12">
    <source>
        <dbReference type="Pfam" id="PF08264"/>
    </source>
</evidence>
<accession>A0A023E0Y1</accession>
<dbReference type="PANTHER" id="PTHR42765">
    <property type="entry name" value="SOLEUCYL-TRNA SYNTHETASE"/>
    <property type="match status" value="1"/>
</dbReference>
<comment type="similarity">
    <text evidence="1 10">Belongs to the class-I aminoacyl-tRNA synthetase family. IleS type 1 subfamily.</text>
</comment>
<dbReference type="GO" id="GO:0005524">
    <property type="term" value="F:ATP binding"/>
    <property type="evidence" value="ECO:0007669"/>
    <property type="project" value="UniProtKB-UniRule"/>
</dbReference>
<keyword evidence="2 10" id="KW-0963">Cytoplasm</keyword>
<evidence type="ECO:0000256" key="9">
    <source>
        <dbReference type="ARBA" id="ARBA00048359"/>
    </source>
</evidence>
<gene>
    <name evidence="10" type="primary">ileS</name>
    <name evidence="13" type="ORF">HE1_01076</name>
</gene>
<evidence type="ECO:0000256" key="7">
    <source>
        <dbReference type="ARBA" id="ARBA00023146"/>
    </source>
</evidence>
<sequence>MSTSYSVSLPKTHFPMKGDLGLREPFILEWWQNIGLYARIRDLRKGRPLKVLADGPPYANGPIHLGHALNKILKDTVNRLNVMHGFDIDFVPGWDCHGLPIEAQMEKEYLKKGISKREVSLQTLRADCQAFAERWIQEQSLAMQRLGVIGQFDAPYNTMKAHFEACVVQALFELLQKEFIYQGTRPVLWSCTEQTALAEAEVEYKDVTSLALYVRFPIQKNTLGCELLHSCSAAENSSFSVLIWTTTPWSLPGNRAICYHPELSYEALQIEDEDSLMWKKGEWVIVAQDRVPFIQKTLGIKNYSNVFALTEENLRRIRCFHPLRALGYTFDVPLLPASHVTCDIGTGLVHTAPAHGPEDFAVGLKYQLEVPETILPDGTFSCCVPAFAGINMWKSEEVIKDALEKEGTLAFSHPYLHSYPHSWRSKTPLCYRATPQWFIRLDKKGHEESLRNKALRSIEEGQVSWHPKSSAHRLANMVRNRPDWCISRQRAWGIPLMFFVNKKTGACLNDPLVFKKLYERVLKEGVNFWFTDAPFHMFPDISAQDWIKVEDIMDVWLESGLTYRAVLKECSTELQPLWPAWAYFEGSDQHRGWFQSSLLTGIALEERPPFRSVLTHGFLLDSSGEKQSKSKGNGIDPVEFVKEHGADLLRLWVAHEDYEKDIRVGDEVFARVKDMYKKYRNTLRFMLGVLQGIGVENILPIHQLDFLSRRVLYTLFRAHQELLETLSLEKVAQADFQGRCLNIQYFLKSVMQVCTDLSVFYLDVKKDVLYCDALDSFSRNQVRTTLLYCFIFLCKHLAPILPFTTEEAWTIFGKEVFGLGSFISTREWKKDLQSNTGTLLNWLKEEEVLQECAYWSVHLQDIFSPPACFADWDGAGCVEHILSIRGQVTEALESYRKNKEIKGSLDAGVQIYLTQKDEGIAGKYKECYEKILLELCLTSDLKIFWDQDSPAIKIDVLSWHKCPRCWKKYKDVQEGHLCTRCKEVVESCG</sequence>
<dbReference type="InterPro" id="IPR050081">
    <property type="entry name" value="Ile-tRNA_ligase"/>
</dbReference>
<dbReference type="InterPro" id="IPR002301">
    <property type="entry name" value="Ile-tRNA-ligase"/>
</dbReference>
<feature type="binding site" evidence="10">
    <location>
        <position position="965"/>
    </location>
    <ligand>
        <name>Zn(2+)</name>
        <dbReference type="ChEBI" id="CHEBI:29105"/>
    </ligand>
</feature>
<dbReference type="NCBIfam" id="TIGR00392">
    <property type="entry name" value="ileS"/>
    <property type="match status" value="1"/>
</dbReference>
<feature type="domain" description="Methionyl/Valyl/Leucyl/Isoleucyl-tRNA synthetase anticodon-binding" evidence="12">
    <location>
        <begin position="746"/>
        <end position="910"/>
    </location>
</feature>
<evidence type="ECO:0000256" key="1">
    <source>
        <dbReference type="ARBA" id="ARBA00006887"/>
    </source>
</evidence>
<evidence type="ECO:0000256" key="2">
    <source>
        <dbReference type="ARBA" id="ARBA00022490"/>
    </source>
</evidence>
<feature type="binding site" evidence="10">
    <location>
        <position position="629"/>
    </location>
    <ligand>
        <name>ATP</name>
        <dbReference type="ChEBI" id="CHEBI:30616"/>
    </ligand>
</feature>
<dbReference type="GO" id="GO:0004822">
    <property type="term" value="F:isoleucine-tRNA ligase activity"/>
    <property type="evidence" value="ECO:0007669"/>
    <property type="project" value="UniProtKB-UniRule"/>
</dbReference>
<keyword evidence="7 10" id="KW-0030">Aminoacyl-tRNA synthetase</keyword>
<dbReference type="SUPFAM" id="SSF52374">
    <property type="entry name" value="Nucleotidylyl transferase"/>
    <property type="match status" value="1"/>
</dbReference>
<comment type="catalytic activity">
    <reaction evidence="9 10">
        <text>tRNA(Ile) + L-isoleucine + ATP = L-isoleucyl-tRNA(Ile) + AMP + diphosphate</text>
        <dbReference type="Rhea" id="RHEA:11060"/>
        <dbReference type="Rhea" id="RHEA-COMP:9666"/>
        <dbReference type="Rhea" id="RHEA-COMP:9695"/>
        <dbReference type="ChEBI" id="CHEBI:30616"/>
        <dbReference type="ChEBI" id="CHEBI:33019"/>
        <dbReference type="ChEBI" id="CHEBI:58045"/>
        <dbReference type="ChEBI" id="CHEBI:78442"/>
        <dbReference type="ChEBI" id="CHEBI:78528"/>
        <dbReference type="ChEBI" id="CHEBI:456215"/>
        <dbReference type="EC" id="6.1.1.5"/>
    </reaction>
</comment>
<dbReference type="GO" id="GO:0002161">
    <property type="term" value="F:aminoacyl-tRNA deacylase activity"/>
    <property type="evidence" value="ECO:0007669"/>
    <property type="project" value="InterPro"/>
</dbReference>
<comment type="cofactor">
    <cofactor evidence="10">
        <name>Zn(2+)</name>
        <dbReference type="ChEBI" id="CHEBI:29105"/>
    </cofactor>
    <text evidence="10">Binds 1 zinc ion per subunit.</text>
</comment>
<dbReference type="EMBL" id="BAUP01000130">
    <property type="protein sequence ID" value="GAJ46737.1"/>
    <property type="molecule type" value="Genomic_DNA"/>
</dbReference>
<reference evidence="13 14" key="1">
    <citation type="journal article" date="2014" name="FEMS Microbiol. Lett.">
        <title>Draft genome sequences of three Holospora species (Holospora obtusa, Holospora undulata, and Holospora elegans), endonuclear symbiotic bacteria of the ciliate Paramecium caudatum.</title>
        <authorList>
            <person name="Dohra H."/>
            <person name="Tanaka K."/>
            <person name="Suzuki T."/>
            <person name="Fujishima M."/>
            <person name="Suzuki H."/>
        </authorList>
    </citation>
    <scope>NUCLEOTIDE SEQUENCE [LARGE SCALE GENOMIC DNA]</scope>
    <source>
        <strain evidence="13 14">E1</strain>
    </source>
</reference>
<feature type="binding site" evidence="10">
    <location>
        <position position="585"/>
    </location>
    <ligand>
        <name>L-isoleucyl-5'-AMP</name>
        <dbReference type="ChEBI" id="CHEBI:178002"/>
    </ligand>
</feature>
<keyword evidence="10" id="KW-0862">Zinc</keyword>
<evidence type="ECO:0000256" key="4">
    <source>
        <dbReference type="ARBA" id="ARBA00022741"/>
    </source>
</evidence>
<dbReference type="SUPFAM" id="SSF50677">
    <property type="entry name" value="ValRS/IleRS/LeuRS editing domain"/>
    <property type="match status" value="1"/>
</dbReference>
<dbReference type="Pfam" id="PF08264">
    <property type="entry name" value="Anticodon_1"/>
    <property type="match status" value="1"/>
</dbReference>
<dbReference type="CDD" id="cd07960">
    <property type="entry name" value="Anticodon_Ia_Ile_BEm"/>
    <property type="match status" value="1"/>
</dbReference>
<feature type="binding site" evidence="10">
    <location>
        <position position="981"/>
    </location>
    <ligand>
        <name>Zn(2+)</name>
        <dbReference type="ChEBI" id="CHEBI:29105"/>
    </ligand>
</feature>
<evidence type="ECO:0000259" key="11">
    <source>
        <dbReference type="Pfam" id="PF00133"/>
    </source>
</evidence>
<organism evidence="13 14">
    <name type="scientific">Holospora elegans E1</name>
    <dbReference type="NCBI Taxonomy" id="1427503"/>
    <lineage>
        <taxon>Bacteria</taxon>
        <taxon>Pseudomonadati</taxon>
        <taxon>Pseudomonadota</taxon>
        <taxon>Alphaproteobacteria</taxon>
        <taxon>Holosporales</taxon>
        <taxon>Holosporaceae</taxon>
        <taxon>Holospora</taxon>
    </lineage>
</organism>
<evidence type="ECO:0000313" key="13">
    <source>
        <dbReference type="EMBL" id="GAJ46737.1"/>
    </source>
</evidence>
<dbReference type="InterPro" id="IPR001412">
    <property type="entry name" value="aa-tRNA-synth_I_CS"/>
</dbReference>
<keyword evidence="4 10" id="KW-0547">Nucleotide-binding</keyword>
<keyword evidence="6 10" id="KW-0648">Protein biosynthesis</keyword>
<comment type="function">
    <text evidence="8 10">Catalyzes the attachment of isoleucine to tRNA(Ile). As IleRS can inadvertently accommodate and process structurally similar amino acids such as valine, to avoid such errors it has two additional distinct tRNA(Ile)-dependent editing activities. One activity is designated as 'pretransfer' editing and involves the hydrolysis of activated Val-AMP. The other activity is designated 'posttransfer' editing and involves deacylation of mischarged Val-tRNA(Ile).</text>
</comment>
<dbReference type="InterPro" id="IPR002300">
    <property type="entry name" value="aa-tRNA-synth_Ia"/>
</dbReference>
<dbReference type="InterPro" id="IPR023585">
    <property type="entry name" value="Ile-tRNA-ligase_type1"/>
</dbReference>
<evidence type="ECO:0000256" key="3">
    <source>
        <dbReference type="ARBA" id="ARBA00022598"/>
    </source>
</evidence>
<dbReference type="GO" id="GO:0008270">
    <property type="term" value="F:zinc ion binding"/>
    <property type="evidence" value="ECO:0007669"/>
    <property type="project" value="UniProtKB-UniRule"/>
</dbReference>
<dbReference type="OrthoDB" id="9810365at2"/>
<dbReference type="GO" id="GO:0005829">
    <property type="term" value="C:cytosol"/>
    <property type="evidence" value="ECO:0007669"/>
    <property type="project" value="TreeGrafter"/>
</dbReference>
<evidence type="ECO:0000256" key="6">
    <source>
        <dbReference type="ARBA" id="ARBA00022917"/>
    </source>
</evidence>
<comment type="subunit">
    <text evidence="10">Monomer.</text>
</comment>
<evidence type="ECO:0000256" key="8">
    <source>
        <dbReference type="ARBA" id="ARBA00025217"/>
    </source>
</evidence>